<dbReference type="Pfam" id="PF00788">
    <property type="entry name" value="RA"/>
    <property type="match status" value="1"/>
</dbReference>
<feature type="compositionally biased region" description="Polar residues" evidence="1">
    <location>
        <begin position="770"/>
        <end position="783"/>
    </location>
</feature>
<feature type="domain" description="Ras-associating" evidence="2">
    <location>
        <begin position="1102"/>
        <end position="1198"/>
    </location>
</feature>
<accession>A0AAE1ZCJ0</accession>
<feature type="region of interest" description="Disordered" evidence="1">
    <location>
        <begin position="534"/>
        <end position="585"/>
    </location>
</feature>
<sequence>MKQYFHLIKKHINTFINREIGMNSGKLRQRNISISVCGGSPVRIRRSESPQGRIKLSNFRHGSVSPQRANESNEIDKGTSQLNRIQRRHSLVIYRKSPSPITNSYDRIYIYQKNEKPTPTIGLGTDINMTRTNNVQITNNQYERSVCRTTLTPHTNGIAIMIGSTNSTSNRTSDKILLMNDSHNSDSILSLGRIGEPGLYDLGIPVDSNSVSLSTSQSDNYNLNFSAPPCLSITKQPIVHCPVSNSHSISISVNGSTALLLNGNNNNAYSLYQKSNNEQTTKINLQNKNVTLNDRPPLPHSDTNFSKKGGFGVVRISATNSALRNLPPKTPINFSVRNQSKLLHSSGSYENLLTNGTRRLSLTDQNPELTKLRYRSVLTNALSPNSSQQLFHSSCDHYIKAMPNAQSMGIEEIKTNCAPQARLANPTMVSNTPDYRTQAANIDLRSLLNSQTPRNNNSPVRQNILAAGNKISGSNVSDQLKNVRSSFSGNNNNQNYFRIQIPSTRAISRPKGFAMTDSLKLYEEQIFSHCQPSQRPQSWCLDFDQPRDENNLVDDSHSSSPASTVSSSFSSSSSSDTSQLLSQNHTDLRRIKNIPYYTPPAYPRNSQRFCHQNAPTVTSSTGLMTSEATTPTSGAPFGRRLSEIINQSHSSQKCHNNNNCVPVKSINEAISSNEIIHHYLNTQNSHFNHSDVIYSNAQSESIQTNSSYDTVRPINIPPARLKSNFLLSRPSLPLQANINDSQAPHIHCPRQHSCNENYSQSAPECRKSSLNEPSSFSGDNINNVEEHSSPPRLTPSPIIFSSSVSDRSDNNSSAIPPPLMDNHEDVIVSPIIAPSTTTSSNNSDGDVSQKKEETQSRLTSPTGSCILLPPPVPWNLDVSQEVVNETTPSLFVDNSNIILKTNHFVNNISDSHRRCQSKDSLLSDDINFFNSPCSGHHHNHENKPLGLSPAHHLDFDSFDISEMTDSNTYAFSTLDSDCLAWMRLSVRDVTHRFTEDLNNSPDLKLPDLDTLSRSCVHHWVDIFNSNPLGLRLNFVDDSCRLAGTLRIYINLIKPVKMSLRRTLDMLPSSATTSPEPSSPNNFNPNESGNGSNVGVPTPPRLVSFFLPRGTSKVVYVTSSTTSVNAIQSLLDRFHIQESARKFALYEHTLENSSISARKLSTTECPLLLLLNWVRTSTNREQFLELLKQKRIVLQENDACDIEWKDFTTAELTNFLRILDKEESEYRNAILYQYSLLRSQLEQRMKQLVITNHHHLHQQHHLSNESSCTDDSLLDSSTNGPMYSRYYSHSHPYSLEQTTEDNQLPPVMGHCNCRCSH</sequence>
<name>A0AAE1ZCJ0_SCHME</name>
<feature type="domain" description="SARAH" evidence="3">
    <location>
        <begin position="1200"/>
        <end position="1247"/>
    </location>
</feature>
<dbReference type="InterPro" id="IPR011524">
    <property type="entry name" value="SARAH_dom"/>
</dbReference>
<dbReference type="InterPro" id="IPR000159">
    <property type="entry name" value="RA_dom"/>
</dbReference>
<dbReference type="SUPFAM" id="SSF54236">
    <property type="entry name" value="Ubiquitin-like"/>
    <property type="match status" value="1"/>
</dbReference>
<feature type="region of interest" description="Disordered" evidence="1">
    <location>
        <begin position="617"/>
        <end position="637"/>
    </location>
</feature>
<dbReference type="GO" id="GO:0007165">
    <property type="term" value="P:signal transduction"/>
    <property type="evidence" value="ECO:0007669"/>
    <property type="project" value="InterPro"/>
</dbReference>
<dbReference type="Proteomes" id="UP001292079">
    <property type="component" value="Unassembled WGS sequence"/>
</dbReference>
<reference evidence="4" key="1">
    <citation type="submission" date="2022-04" db="EMBL/GenBank/DDBJ databases">
        <authorList>
            <person name="Xu L."/>
            <person name="Lv Z."/>
        </authorList>
    </citation>
    <scope>NUCLEOTIDE SEQUENCE</scope>
    <source>
        <strain evidence="4">LV_2022a</strain>
    </source>
</reference>
<organism evidence="4 5">
    <name type="scientific">Schistosoma mekongi</name>
    <name type="common">Parasitic worm</name>
    <dbReference type="NCBI Taxonomy" id="38744"/>
    <lineage>
        <taxon>Eukaryota</taxon>
        <taxon>Metazoa</taxon>
        <taxon>Spiralia</taxon>
        <taxon>Lophotrochozoa</taxon>
        <taxon>Platyhelminthes</taxon>
        <taxon>Trematoda</taxon>
        <taxon>Digenea</taxon>
        <taxon>Strigeidida</taxon>
        <taxon>Schistosomatoidea</taxon>
        <taxon>Schistosomatidae</taxon>
        <taxon>Schistosoma</taxon>
    </lineage>
</organism>
<dbReference type="SMART" id="SM00314">
    <property type="entry name" value="RA"/>
    <property type="match status" value="1"/>
</dbReference>
<proteinExistence type="predicted"/>
<feature type="compositionally biased region" description="Low complexity" evidence="1">
    <location>
        <begin position="795"/>
        <end position="813"/>
    </location>
</feature>
<feature type="region of interest" description="Disordered" evidence="1">
    <location>
        <begin position="1067"/>
        <end position="1093"/>
    </location>
</feature>
<evidence type="ECO:0000256" key="1">
    <source>
        <dbReference type="SAM" id="MobiDB-lite"/>
    </source>
</evidence>
<dbReference type="Gene3D" id="3.10.20.90">
    <property type="entry name" value="Phosphatidylinositol 3-kinase Catalytic Subunit, Chain A, domain 1"/>
    <property type="match status" value="1"/>
</dbReference>
<comment type="caution">
    <text evidence="4">The sequence shown here is derived from an EMBL/GenBank/DDBJ whole genome shotgun (WGS) entry which is preliminary data.</text>
</comment>
<dbReference type="Pfam" id="PF16517">
    <property type="entry name" value="Nore1-SARAH"/>
    <property type="match status" value="1"/>
</dbReference>
<feature type="compositionally biased region" description="Low complexity" evidence="1">
    <location>
        <begin position="1067"/>
        <end position="1092"/>
    </location>
</feature>
<feature type="compositionally biased region" description="Low complexity" evidence="1">
    <location>
        <begin position="558"/>
        <end position="582"/>
    </location>
</feature>
<evidence type="ECO:0000259" key="2">
    <source>
        <dbReference type="PROSITE" id="PS50200"/>
    </source>
</evidence>
<evidence type="ECO:0000313" key="4">
    <source>
        <dbReference type="EMBL" id="KAK4470767.1"/>
    </source>
</evidence>
<feature type="compositionally biased region" description="Basic and acidic residues" evidence="1">
    <location>
        <begin position="544"/>
        <end position="557"/>
    </location>
</feature>
<feature type="region of interest" description="Disordered" evidence="1">
    <location>
        <begin position="755"/>
        <end position="864"/>
    </location>
</feature>
<evidence type="ECO:0008006" key="6">
    <source>
        <dbReference type="Google" id="ProtNLM"/>
    </source>
</evidence>
<protein>
    <recommendedName>
        <fullName evidence="6">Ras association domain-containing protein</fullName>
    </recommendedName>
</protein>
<gene>
    <name evidence="4" type="ORF">MN116_006290</name>
</gene>
<reference evidence="4" key="2">
    <citation type="journal article" date="2023" name="Infect Dis Poverty">
        <title>Chromosome-scale genome of the human blood fluke Schistosoma mekongi and its implications for public health.</title>
        <authorList>
            <person name="Zhou M."/>
            <person name="Xu L."/>
            <person name="Xu D."/>
            <person name="Chen W."/>
            <person name="Khan J."/>
            <person name="Hu Y."/>
            <person name="Huang H."/>
            <person name="Wei H."/>
            <person name="Zhang Y."/>
            <person name="Chusongsang P."/>
            <person name="Tanasarnprasert K."/>
            <person name="Hu X."/>
            <person name="Limpanont Y."/>
            <person name="Lv Z."/>
        </authorList>
    </citation>
    <scope>NUCLEOTIDE SEQUENCE</scope>
    <source>
        <strain evidence="4">LV_2022a</strain>
    </source>
</reference>
<dbReference type="EMBL" id="JALJAT010000004">
    <property type="protein sequence ID" value="KAK4470767.1"/>
    <property type="molecule type" value="Genomic_DNA"/>
</dbReference>
<dbReference type="PANTHER" id="PTHR22738:SF10">
    <property type="entry name" value="RAS ASSOCIATION DOMAIN-CONTAINING PROTEIN 1 HOMOLOG"/>
    <property type="match status" value="1"/>
</dbReference>
<dbReference type="InterPro" id="IPR033614">
    <property type="entry name" value="RASSF1-6"/>
</dbReference>
<evidence type="ECO:0000313" key="5">
    <source>
        <dbReference type="Proteomes" id="UP001292079"/>
    </source>
</evidence>
<dbReference type="PANTHER" id="PTHR22738">
    <property type="entry name" value="RASSF"/>
    <property type="match status" value="1"/>
</dbReference>
<dbReference type="PROSITE" id="PS50200">
    <property type="entry name" value="RA"/>
    <property type="match status" value="1"/>
</dbReference>
<keyword evidence="5" id="KW-1185">Reference proteome</keyword>
<dbReference type="CDD" id="cd21885">
    <property type="entry name" value="SARAH_RASSF1-like"/>
    <property type="match status" value="1"/>
</dbReference>
<dbReference type="PROSITE" id="PS50951">
    <property type="entry name" value="SARAH"/>
    <property type="match status" value="1"/>
</dbReference>
<evidence type="ECO:0000259" key="3">
    <source>
        <dbReference type="PROSITE" id="PS50951"/>
    </source>
</evidence>
<feature type="compositionally biased region" description="Polar residues" evidence="1">
    <location>
        <begin position="617"/>
        <end position="633"/>
    </location>
</feature>
<dbReference type="InterPro" id="IPR029071">
    <property type="entry name" value="Ubiquitin-like_domsf"/>
</dbReference>
<dbReference type="Gene3D" id="1.20.5.110">
    <property type="match status" value="1"/>
</dbReference>